<dbReference type="WBParaSite" id="HPLM_0001711301-mRNA-1">
    <property type="protein sequence ID" value="HPLM_0001711301-mRNA-1"/>
    <property type="gene ID" value="HPLM_0001711301"/>
</dbReference>
<dbReference type="EMBL" id="UZAF01019772">
    <property type="protein sequence ID" value="VDO63409.1"/>
    <property type="molecule type" value="Genomic_DNA"/>
</dbReference>
<proteinExistence type="predicted"/>
<organism evidence="4">
    <name type="scientific">Haemonchus placei</name>
    <name type="common">Barber's pole worm</name>
    <dbReference type="NCBI Taxonomy" id="6290"/>
    <lineage>
        <taxon>Eukaryota</taxon>
        <taxon>Metazoa</taxon>
        <taxon>Ecdysozoa</taxon>
        <taxon>Nematoda</taxon>
        <taxon>Chromadorea</taxon>
        <taxon>Rhabditida</taxon>
        <taxon>Rhabditina</taxon>
        <taxon>Rhabditomorpha</taxon>
        <taxon>Strongyloidea</taxon>
        <taxon>Trichostrongylidae</taxon>
        <taxon>Haemonchus</taxon>
    </lineage>
</organism>
<reference evidence="4" key="1">
    <citation type="submission" date="2017-02" db="UniProtKB">
        <authorList>
            <consortium name="WormBaseParasite"/>
        </authorList>
    </citation>
    <scope>IDENTIFICATION</scope>
</reference>
<evidence type="ECO:0000313" key="4">
    <source>
        <dbReference type="WBParaSite" id="HPLM_0001711301-mRNA-1"/>
    </source>
</evidence>
<reference evidence="2 3" key="2">
    <citation type="submission" date="2018-11" db="EMBL/GenBank/DDBJ databases">
        <authorList>
            <consortium name="Pathogen Informatics"/>
        </authorList>
    </citation>
    <scope>NUCLEOTIDE SEQUENCE [LARGE SCALE GENOMIC DNA]</scope>
    <source>
        <strain evidence="2 3">MHpl1</strain>
    </source>
</reference>
<evidence type="ECO:0000313" key="3">
    <source>
        <dbReference type="Proteomes" id="UP000268014"/>
    </source>
</evidence>
<evidence type="ECO:0000256" key="1">
    <source>
        <dbReference type="SAM" id="MobiDB-lite"/>
    </source>
</evidence>
<protein>
    <submittedName>
        <fullName evidence="4">DUF3606 domain-containing protein</fullName>
    </submittedName>
</protein>
<accession>A0A0N4WYY2</accession>
<evidence type="ECO:0000313" key="2">
    <source>
        <dbReference type="EMBL" id="VDO63409.1"/>
    </source>
</evidence>
<keyword evidence="3" id="KW-1185">Reference proteome</keyword>
<name>A0A0N4WYY2_HAEPC</name>
<dbReference type="AlphaFoldDB" id="A0A0N4WYY2"/>
<dbReference type="Proteomes" id="UP000268014">
    <property type="component" value="Unassembled WGS sequence"/>
</dbReference>
<feature type="region of interest" description="Disordered" evidence="1">
    <location>
        <begin position="39"/>
        <end position="69"/>
    </location>
</feature>
<sequence>MAEEVVESLPLTEAQIAKATREDFLQWLTKCRRQAVAVVEGQRTRKAVTDAPRSGKPRPTSLRPSKRSA</sequence>
<gene>
    <name evidence="2" type="ORF">HPLM_LOCUS17105</name>
</gene>